<dbReference type="AlphaFoldDB" id="A0AAI9SUB9"/>
<dbReference type="RefSeq" id="XP_049178720.1">
    <property type="nucleotide sequence ID" value="XM_049325643.1"/>
</dbReference>
<keyword evidence="2" id="KW-0812">Transmembrane</keyword>
<dbReference type="EMBL" id="JAHUZD010000139">
    <property type="protein sequence ID" value="KAI3402973.1"/>
    <property type="molecule type" value="Genomic_DNA"/>
</dbReference>
<organism evidence="3 4">
    <name type="scientific">Candida oxycetoniae</name>
    <dbReference type="NCBI Taxonomy" id="497107"/>
    <lineage>
        <taxon>Eukaryota</taxon>
        <taxon>Fungi</taxon>
        <taxon>Dikarya</taxon>
        <taxon>Ascomycota</taxon>
        <taxon>Saccharomycotina</taxon>
        <taxon>Pichiomycetes</taxon>
        <taxon>Debaryomycetaceae</taxon>
        <taxon>Candida/Lodderomyces clade</taxon>
        <taxon>Candida</taxon>
    </lineage>
</organism>
<sequence length="219" mass="25867">MTKEEESASDFTRRPNPKGWTLPKAPYNPYDPADVRPAQGYPSEYNLPGQQPKGFSSIPRQPTQYQKVNETMERLNYTARPRSDLYPGQYKVLRRVDTNRNLNIGSRWFGTFLGGSIVIYFVFFYRWNEGRENVFTGFYRSQLWLKEKLFGLTKEQYDDLHFPHQSHTMVKGVKDALYIPEDMRKTQEGQFALNRPSERHILEAERIQQEREEELLSKS</sequence>
<reference evidence="3" key="1">
    <citation type="journal article" date="2022" name="DNA Res.">
        <title>Genome analysis of five recently described species of the CUG-Ser clade uncovers Candida theae as a new hybrid lineage with pathogenic potential in the Candida parapsilosis species complex.</title>
        <authorList>
            <person name="Mixao V."/>
            <person name="Del Olmo V."/>
            <person name="Hegedusova E."/>
            <person name="Saus E."/>
            <person name="Pryszcz L."/>
            <person name="Cillingova A."/>
            <person name="Nosek J."/>
            <person name="Gabaldon T."/>
        </authorList>
    </citation>
    <scope>NUCLEOTIDE SEQUENCE</scope>
    <source>
        <strain evidence="3">CBS 10844</strain>
    </source>
</reference>
<gene>
    <name evidence="3" type="ORF">KGF56_004226</name>
</gene>
<evidence type="ECO:0000313" key="3">
    <source>
        <dbReference type="EMBL" id="KAI3402973.1"/>
    </source>
</evidence>
<proteinExistence type="predicted"/>
<evidence type="ECO:0000313" key="4">
    <source>
        <dbReference type="Proteomes" id="UP001202479"/>
    </source>
</evidence>
<comment type="caution">
    <text evidence="3">The sequence shown here is derived from an EMBL/GenBank/DDBJ whole genome shotgun (WGS) entry which is preliminary data.</text>
</comment>
<evidence type="ECO:0000256" key="2">
    <source>
        <dbReference type="SAM" id="Phobius"/>
    </source>
</evidence>
<evidence type="ECO:0000256" key="1">
    <source>
        <dbReference type="SAM" id="MobiDB-lite"/>
    </source>
</evidence>
<feature type="transmembrane region" description="Helical" evidence="2">
    <location>
        <begin position="108"/>
        <end position="127"/>
    </location>
</feature>
<dbReference type="GeneID" id="73381841"/>
<name>A0AAI9SUB9_9ASCO</name>
<keyword evidence="2" id="KW-0472">Membrane</keyword>
<keyword evidence="4" id="KW-1185">Reference proteome</keyword>
<protein>
    <submittedName>
        <fullName evidence="3">Uncharacterized protein</fullName>
    </submittedName>
</protein>
<feature type="region of interest" description="Disordered" evidence="1">
    <location>
        <begin position="1"/>
        <end position="60"/>
    </location>
</feature>
<accession>A0AAI9SUB9</accession>
<keyword evidence="2" id="KW-1133">Transmembrane helix</keyword>
<dbReference type="Proteomes" id="UP001202479">
    <property type="component" value="Unassembled WGS sequence"/>
</dbReference>